<dbReference type="Proteomes" id="UP001165041">
    <property type="component" value="Unassembled WGS sequence"/>
</dbReference>
<dbReference type="Pfam" id="PF09346">
    <property type="entry name" value="SMI1_KNR4"/>
    <property type="match status" value="1"/>
</dbReference>
<dbReference type="SUPFAM" id="SSF160631">
    <property type="entry name" value="SMI1/KNR4-like"/>
    <property type="match status" value="1"/>
</dbReference>
<protein>
    <recommendedName>
        <fullName evidence="1">Knr4/Smi1-like domain-containing protein</fullName>
    </recommendedName>
</protein>
<name>A0A9W6V1X7_9ACTN</name>
<gene>
    <name evidence="2" type="ORF">Kpho02_19910</name>
</gene>
<accession>A0A9W6V1X7</accession>
<dbReference type="InterPro" id="IPR018958">
    <property type="entry name" value="Knr4/Smi1-like_dom"/>
</dbReference>
<comment type="caution">
    <text evidence="2">The sequence shown here is derived from an EMBL/GenBank/DDBJ whole genome shotgun (WGS) entry which is preliminary data.</text>
</comment>
<dbReference type="EMBL" id="BSSA01000005">
    <property type="protein sequence ID" value="GLW69692.1"/>
    <property type="molecule type" value="Genomic_DNA"/>
</dbReference>
<sequence>MNTPMDWSNVRERVIAVEEAERRARGHGPSPRPTFEPVLTPAEIAEVEAQYGVALPDEYRAFLAEVGAGGPGPGRLTSLCRVDGTWGWLSDAGYHWLLDPSGPFVETGGWVDRQVATLRAAGCEPTARDGESDHLDDYRTVFGDAGEEAWYLERGRGAVLVSENGCGVTGWLVVVGPHRGEVRDRDCDVNPPFEPYLDARGNRHTFGSWYLEWLERREEAHR</sequence>
<proteinExistence type="predicted"/>
<evidence type="ECO:0000313" key="2">
    <source>
        <dbReference type="EMBL" id="GLW69692.1"/>
    </source>
</evidence>
<dbReference type="SMART" id="SM00860">
    <property type="entry name" value="SMI1_KNR4"/>
    <property type="match status" value="1"/>
</dbReference>
<dbReference type="Gene3D" id="3.40.1580.10">
    <property type="entry name" value="SMI1/KNR4-like"/>
    <property type="match status" value="1"/>
</dbReference>
<evidence type="ECO:0000259" key="1">
    <source>
        <dbReference type="SMART" id="SM00860"/>
    </source>
</evidence>
<feature type="domain" description="Knr4/Smi1-like" evidence="1">
    <location>
        <begin position="38"/>
        <end position="216"/>
    </location>
</feature>
<dbReference type="InterPro" id="IPR037883">
    <property type="entry name" value="Knr4/Smi1-like_sf"/>
</dbReference>
<organism evidence="2 3">
    <name type="scientific">Kitasatospora phosalacinea</name>
    <dbReference type="NCBI Taxonomy" id="2065"/>
    <lineage>
        <taxon>Bacteria</taxon>
        <taxon>Bacillati</taxon>
        <taxon>Actinomycetota</taxon>
        <taxon>Actinomycetes</taxon>
        <taxon>Kitasatosporales</taxon>
        <taxon>Streptomycetaceae</taxon>
        <taxon>Kitasatospora</taxon>
    </lineage>
</organism>
<dbReference type="AlphaFoldDB" id="A0A9W6V1X7"/>
<dbReference type="RefSeq" id="WP_285735565.1">
    <property type="nucleotide sequence ID" value="NZ_BSSA01000005.1"/>
</dbReference>
<reference evidence="2" key="1">
    <citation type="submission" date="2023-02" db="EMBL/GenBank/DDBJ databases">
        <title>Kitasatospora phosalacinea NBRC 14627.</title>
        <authorList>
            <person name="Ichikawa N."/>
            <person name="Sato H."/>
            <person name="Tonouchi N."/>
        </authorList>
    </citation>
    <scope>NUCLEOTIDE SEQUENCE</scope>
    <source>
        <strain evidence="2">NBRC 14627</strain>
    </source>
</reference>
<evidence type="ECO:0000313" key="3">
    <source>
        <dbReference type="Proteomes" id="UP001165041"/>
    </source>
</evidence>